<dbReference type="GO" id="GO:0031573">
    <property type="term" value="P:mitotic intra-S DNA damage checkpoint signaling"/>
    <property type="evidence" value="ECO:0007669"/>
    <property type="project" value="TreeGrafter"/>
</dbReference>
<dbReference type="Gene3D" id="3.70.10.10">
    <property type="match status" value="1"/>
</dbReference>
<dbReference type="Pfam" id="PF04139">
    <property type="entry name" value="Rad9"/>
    <property type="match status" value="1"/>
</dbReference>
<organism evidence="2">
    <name type="scientific">Aceria tosichella</name>
    <name type="common">wheat curl mite</name>
    <dbReference type="NCBI Taxonomy" id="561515"/>
    <lineage>
        <taxon>Eukaryota</taxon>
        <taxon>Metazoa</taxon>
        <taxon>Ecdysozoa</taxon>
        <taxon>Arthropoda</taxon>
        <taxon>Chelicerata</taxon>
        <taxon>Arachnida</taxon>
        <taxon>Acari</taxon>
        <taxon>Acariformes</taxon>
        <taxon>Trombidiformes</taxon>
        <taxon>Prostigmata</taxon>
        <taxon>Eupodina</taxon>
        <taxon>Eriophyoidea</taxon>
        <taxon>Eriophyidae</taxon>
        <taxon>Eriophyinae</taxon>
        <taxon>Aceriini</taxon>
        <taxon>Aceria</taxon>
    </lineage>
</organism>
<sequence>MASFELKSNVCDGHIKALSRAIFLASRMSREALLEFTTEKMRLCAKSDLFLLKFVFNKEFFTEYKCDKRHRCYINAKALLSPFKSVLLVSETANTNAVVKPDIKVNCAVEDELNNQIIFKIGSGSHSNNNKPPTSLTYRISINDLDPTHRGSLDAINRTIEYWRVEISPKQGKKDRFLLSAFNNFALDMDQVTIRCSPSEVRFIGSTSPMYPHRGATSEFTHKRDDFHDFNVREELNITVPLRYLKFFLNFVEANKIQLNPKYIFEGVGQPAHFIYENTLFRAHFVSATSMEYIPEAITDPEVPLPLMNGDPNSSFIGDENIVQTEEDIERHLDEFEEDELEDEEDGYNDNESDVEDDRLDGDLNRLNVTSTTYRAEMSVLQSGMTGQSRLSLDKIREVINIDEDPDEIENVDVRYSSDDESI</sequence>
<dbReference type="InterPro" id="IPR046938">
    <property type="entry name" value="DNA_clamp_sf"/>
</dbReference>
<dbReference type="GO" id="GO:0071479">
    <property type="term" value="P:cellular response to ionizing radiation"/>
    <property type="evidence" value="ECO:0007669"/>
    <property type="project" value="TreeGrafter"/>
</dbReference>
<gene>
    <name evidence="2" type="primary">Rad9a</name>
    <name evidence="2" type="ORF">g.21074</name>
</gene>
<dbReference type="AlphaFoldDB" id="A0A6G1SA76"/>
<reference evidence="2" key="1">
    <citation type="submission" date="2018-10" db="EMBL/GenBank/DDBJ databases">
        <title>Transcriptome assembly of Aceria tosichella (Wheat curl mite) Type 2.</title>
        <authorList>
            <person name="Scully E.D."/>
            <person name="Geib S.M."/>
            <person name="Palmer N.A."/>
            <person name="Gupta A.K."/>
            <person name="Sarath G."/>
            <person name="Tatineni S."/>
        </authorList>
    </citation>
    <scope>NUCLEOTIDE SEQUENCE</scope>
    <source>
        <strain evidence="2">LincolnNE</strain>
    </source>
</reference>
<feature type="region of interest" description="Disordered" evidence="1">
    <location>
        <begin position="337"/>
        <end position="360"/>
    </location>
</feature>
<dbReference type="InterPro" id="IPR007268">
    <property type="entry name" value="Rad9/Ddc1"/>
</dbReference>
<dbReference type="GO" id="GO:0006281">
    <property type="term" value="P:DNA repair"/>
    <property type="evidence" value="ECO:0007669"/>
    <property type="project" value="TreeGrafter"/>
</dbReference>
<dbReference type="GO" id="GO:0030896">
    <property type="term" value="C:checkpoint clamp complex"/>
    <property type="evidence" value="ECO:0007669"/>
    <property type="project" value="InterPro"/>
</dbReference>
<dbReference type="PANTHER" id="PTHR15237:SF0">
    <property type="entry name" value="CELL CYCLE CHECKPOINT CONTROL PROTEIN"/>
    <property type="match status" value="1"/>
</dbReference>
<proteinExistence type="predicted"/>
<accession>A0A6G1SA76</accession>
<evidence type="ECO:0000313" key="2">
    <source>
        <dbReference type="EMBL" id="MDE47121.1"/>
    </source>
</evidence>
<dbReference type="PANTHER" id="PTHR15237">
    <property type="entry name" value="DNA REPAIR PROTEIN RAD9"/>
    <property type="match status" value="1"/>
</dbReference>
<dbReference type="GO" id="GO:0000076">
    <property type="term" value="P:DNA replication checkpoint signaling"/>
    <property type="evidence" value="ECO:0007669"/>
    <property type="project" value="TreeGrafter"/>
</dbReference>
<name>A0A6G1SA76_9ACAR</name>
<protein>
    <submittedName>
        <fullName evidence="2">Cell cycle checkpoint control protein RAD9A</fullName>
    </submittedName>
</protein>
<dbReference type="EMBL" id="GGYP01002350">
    <property type="protein sequence ID" value="MDE47121.1"/>
    <property type="molecule type" value="Transcribed_RNA"/>
</dbReference>
<evidence type="ECO:0000256" key="1">
    <source>
        <dbReference type="SAM" id="MobiDB-lite"/>
    </source>
</evidence>
<dbReference type="SUPFAM" id="SSF55979">
    <property type="entry name" value="DNA clamp"/>
    <property type="match status" value="2"/>
</dbReference>